<dbReference type="AlphaFoldDB" id="A0A5J4JHJ6"/>
<accession>A0A5J4JHJ6</accession>
<evidence type="ECO:0000313" key="2">
    <source>
        <dbReference type="Proteomes" id="UP000391919"/>
    </source>
</evidence>
<reference evidence="1 2" key="1">
    <citation type="submission" date="2019-09" db="EMBL/GenBank/DDBJ databases">
        <title>Draft genome sequence of Bacillus sp. JC-7.</title>
        <authorList>
            <person name="Tanaka N."/>
            <person name="Shiwa Y."/>
            <person name="Fujita N."/>
            <person name="Tanasupawat S."/>
        </authorList>
    </citation>
    <scope>NUCLEOTIDE SEQUENCE [LARGE SCALE GENOMIC DNA]</scope>
    <source>
        <strain evidence="1 2">JC-7</strain>
    </source>
</reference>
<gene>
    <name evidence="1" type="ORF">BpJC7_24940</name>
</gene>
<dbReference type="EMBL" id="BKZQ01000039">
    <property type="protein sequence ID" value="GER71191.1"/>
    <property type="molecule type" value="Genomic_DNA"/>
</dbReference>
<dbReference type="RefSeq" id="WP_151681691.1">
    <property type="nucleotide sequence ID" value="NZ_BKZQ01000039.1"/>
</dbReference>
<keyword evidence="2" id="KW-1185">Reference proteome</keyword>
<name>A0A5J4JHJ6_9BACI</name>
<sequence length="301" mass="35084">MARLRVLLMILYEKINRWWNKIWRRQKQSEPPQPVDDSLEGVPINADKYNSLFITPIPSPDVFVCSIEWEKIIKTVPKNYKLPNSNTLSIFETMKADYYRSIFNTPILNGSSLFVDPETWGSINKNIPGSYKIPNPLIEDIFKVMEDDYYSSIFLNRISDDKVFVDSEIWQTIKDTLPLNYKIPTHLIEKIFEPFHSDSYNSIFLTDIPSPNVFIDPFVWEPIKTVITQDFKIPNPLSVQLFEQMKPDHYNDLFLLQIDGEEIVVDSQIWEQVKEAVPADYKVPNSLILDITSGKLLEESN</sequence>
<organism evidence="1 2">
    <name type="scientific">Weizmannia acidilactici</name>
    <dbReference type="NCBI Taxonomy" id="2607726"/>
    <lineage>
        <taxon>Bacteria</taxon>
        <taxon>Bacillati</taxon>
        <taxon>Bacillota</taxon>
        <taxon>Bacilli</taxon>
        <taxon>Bacillales</taxon>
        <taxon>Bacillaceae</taxon>
        <taxon>Heyndrickxia</taxon>
    </lineage>
</organism>
<dbReference type="Proteomes" id="UP000391919">
    <property type="component" value="Unassembled WGS sequence"/>
</dbReference>
<proteinExistence type="predicted"/>
<protein>
    <submittedName>
        <fullName evidence="1">Uncharacterized protein</fullName>
    </submittedName>
</protein>
<comment type="caution">
    <text evidence="1">The sequence shown here is derived from an EMBL/GenBank/DDBJ whole genome shotgun (WGS) entry which is preliminary data.</text>
</comment>
<evidence type="ECO:0000313" key="1">
    <source>
        <dbReference type="EMBL" id="GER71191.1"/>
    </source>
</evidence>